<name>A0A178IG11_9BACT</name>
<keyword evidence="1" id="KW-1133">Transmembrane helix</keyword>
<evidence type="ECO:0008006" key="4">
    <source>
        <dbReference type="Google" id="ProtNLM"/>
    </source>
</evidence>
<keyword evidence="1" id="KW-0472">Membrane</keyword>
<evidence type="ECO:0000313" key="2">
    <source>
        <dbReference type="EMBL" id="OAM88039.1"/>
    </source>
</evidence>
<evidence type="ECO:0000256" key="1">
    <source>
        <dbReference type="SAM" id="Phobius"/>
    </source>
</evidence>
<keyword evidence="3" id="KW-1185">Reference proteome</keyword>
<keyword evidence="1" id="KW-0812">Transmembrane</keyword>
<evidence type="ECO:0000313" key="3">
    <source>
        <dbReference type="Proteomes" id="UP000078486"/>
    </source>
</evidence>
<comment type="caution">
    <text evidence="2">The sequence shown here is derived from an EMBL/GenBank/DDBJ whole genome shotgun (WGS) entry which is preliminary data.</text>
</comment>
<dbReference type="STRING" id="1184151.AW736_21260"/>
<dbReference type="RefSeq" id="WP_068772292.1">
    <property type="nucleotide sequence ID" value="NZ_CP109796.1"/>
</dbReference>
<proteinExistence type="predicted"/>
<accession>A0A178IG11</accession>
<dbReference type="EMBL" id="LRRQ01000149">
    <property type="protein sequence ID" value="OAM88039.1"/>
    <property type="molecule type" value="Genomic_DNA"/>
</dbReference>
<dbReference type="AlphaFoldDB" id="A0A178IG11"/>
<feature type="transmembrane region" description="Helical" evidence="1">
    <location>
        <begin position="144"/>
        <end position="167"/>
    </location>
</feature>
<gene>
    <name evidence="2" type="ORF">AW736_21260</name>
</gene>
<dbReference type="OrthoDB" id="193051at2"/>
<reference evidence="2 3" key="1">
    <citation type="submission" date="2016-01" db="EMBL/GenBank/DDBJ databases">
        <title>High potential of lignocellulose degradation of a new Verrucomicrobia species.</title>
        <authorList>
            <person name="Wang Y."/>
            <person name="Shi Y."/>
            <person name="Qiu Z."/>
            <person name="Liu S."/>
            <person name="Yang H."/>
        </authorList>
    </citation>
    <scope>NUCLEOTIDE SEQUENCE [LARGE SCALE GENOMIC DNA]</scope>
    <source>
        <strain evidence="2 3">TSB47</strain>
    </source>
</reference>
<dbReference type="Proteomes" id="UP000078486">
    <property type="component" value="Unassembled WGS sequence"/>
</dbReference>
<dbReference type="InterPro" id="IPR022584">
    <property type="entry name" value="DUF2937"/>
</dbReference>
<dbReference type="Pfam" id="PF11157">
    <property type="entry name" value="DUF2937"/>
    <property type="match status" value="1"/>
</dbReference>
<protein>
    <recommendedName>
        <fullName evidence="4">DUF2937 domain-containing protein</fullName>
    </recommendedName>
</protein>
<organism evidence="2 3">
    <name type="scientific">Termitidicoccus mucosus</name>
    <dbReference type="NCBI Taxonomy" id="1184151"/>
    <lineage>
        <taxon>Bacteria</taxon>
        <taxon>Pseudomonadati</taxon>
        <taxon>Verrucomicrobiota</taxon>
        <taxon>Opitutia</taxon>
        <taxon>Opitutales</taxon>
        <taxon>Opitutaceae</taxon>
        <taxon>Termitidicoccus</taxon>
    </lineage>
</organism>
<sequence length="194" mass="21197">MSVGKKMLSTGEAVVDRVLCVVGAVAFSQMPEFMQQYLQRLGGHLDEARRHLAQYQKIADDTHVTLAELATRFNGSMDAATAKVGGVITDTAARVHELEAAQAAIQNAGIFGRPFAFLRHADLEIARGTWSIFKPAVPTTVEGALYAAAGIVVLIGLYYGLIHYPIVRAWKRRNMAKTERMMAEAAAQPVKRLE</sequence>